<dbReference type="AlphaFoldDB" id="A0A2N6NU45"/>
<reference evidence="1 2" key="1">
    <citation type="journal article" date="2016" name="Appl. Microbiol. Biotechnol.">
        <title>Characterization of T-DNA insertion mutants with decreased virulence in the entomopathogenic fungus Beauveria bassiana JEF-007.</title>
        <authorList>
            <person name="Kim S."/>
            <person name="Lee S.J."/>
            <person name="Nai Y.S."/>
            <person name="Yu J.S."/>
            <person name="Lee M.R."/>
            <person name="Yang Y.T."/>
            <person name="Kim J.S."/>
        </authorList>
    </citation>
    <scope>NUCLEOTIDE SEQUENCE [LARGE SCALE GENOMIC DNA]</scope>
    <source>
        <strain evidence="1 2">JEF-007</strain>
    </source>
</reference>
<organism evidence="1 2">
    <name type="scientific">Beauveria bassiana</name>
    <name type="common">White muscardine disease fungus</name>
    <name type="synonym">Tritirachium shiotae</name>
    <dbReference type="NCBI Taxonomy" id="176275"/>
    <lineage>
        <taxon>Eukaryota</taxon>
        <taxon>Fungi</taxon>
        <taxon>Dikarya</taxon>
        <taxon>Ascomycota</taxon>
        <taxon>Pezizomycotina</taxon>
        <taxon>Sordariomycetes</taxon>
        <taxon>Hypocreomycetidae</taxon>
        <taxon>Hypocreales</taxon>
        <taxon>Cordycipitaceae</taxon>
        <taxon>Beauveria</taxon>
    </lineage>
</organism>
<sequence length="188" mass="22486">MHLFLNPKYRQGPFYLTLSDLHPNNIFVDEKWKIKTIIDLEWASTSPVEMQTPPYWLTSRTVDGFKEASHFQEYSETLEEYLAAYEDEELKRNGSSWQADMQRQTWQKGSFWFFHAVRDSEAMYNLFNRHIQPMFNAEHPEMQIYDDVFCCYWGYGASSLIEKKLKDRQAYVNDLREAYRAESDNDSI</sequence>
<dbReference type="OMA" id="HEAFYEV"/>
<dbReference type="SUPFAM" id="SSF56112">
    <property type="entry name" value="Protein kinase-like (PK-like)"/>
    <property type="match status" value="1"/>
</dbReference>
<dbReference type="InterPro" id="IPR011009">
    <property type="entry name" value="Kinase-like_dom_sf"/>
</dbReference>
<evidence type="ECO:0000313" key="1">
    <source>
        <dbReference type="EMBL" id="PMB70795.1"/>
    </source>
</evidence>
<accession>A0A2N6NU45</accession>
<gene>
    <name evidence="1" type="ORF">BM221_003252</name>
</gene>
<proteinExistence type="predicted"/>
<dbReference type="EMBL" id="MRVG01000003">
    <property type="protein sequence ID" value="PMB70795.1"/>
    <property type="molecule type" value="Genomic_DNA"/>
</dbReference>
<evidence type="ECO:0000313" key="2">
    <source>
        <dbReference type="Proteomes" id="UP000235728"/>
    </source>
</evidence>
<name>A0A2N6NU45_BEABA</name>
<dbReference type="Proteomes" id="UP000235728">
    <property type="component" value="Unassembled WGS sequence"/>
</dbReference>
<comment type="caution">
    <text evidence="1">The sequence shown here is derived from an EMBL/GenBank/DDBJ whole genome shotgun (WGS) entry which is preliminary data.</text>
</comment>
<protein>
    <submittedName>
        <fullName evidence="1">Uncharacterized protein</fullName>
    </submittedName>
</protein>